<gene>
    <name evidence="10" type="ORF">ACCI49_06745</name>
</gene>
<feature type="domain" description="Acyl-CoA dehydrogenase/oxidase C-terminal" evidence="6">
    <location>
        <begin position="285"/>
        <end position="454"/>
    </location>
</feature>
<evidence type="ECO:0000256" key="5">
    <source>
        <dbReference type="RuleBase" id="RU362125"/>
    </source>
</evidence>
<dbReference type="InterPro" id="IPR006091">
    <property type="entry name" value="Acyl-CoA_Oxase/DH_mid-dom"/>
</dbReference>
<dbReference type="InterPro" id="IPR052166">
    <property type="entry name" value="Diverse_Acyl-CoA_DH"/>
</dbReference>
<dbReference type="Pfam" id="PF12806">
    <property type="entry name" value="Acyl-CoA_dh_C"/>
    <property type="match status" value="1"/>
</dbReference>
<dbReference type="SUPFAM" id="SSF47203">
    <property type="entry name" value="Acyl-CoA dehydrogenase C-terminal domain-like"/>
    <property type="match status" value="1"/>
</dbReference>
<dbReference type="PANTHER" id="PTHR42803">
    <property type="entry name" value="ACYL-COA DEHYDROGENASE"/>
    <property type="match status" value="1"/>
</dbReference>
<dbReference type="EMBL" id="JBGMEK010000010">
    <property type="protein sequence ID" value="MFA0810613.1"/>
    <property type="molecule type" value="Genomic_DNA"/>
</dbReference>
<dbReference type="InterPro" id="IPR013786">
    <property type="entry name" value="AcylCoA_DH/ox_N"/>
</dbReference>
<dbReference type="Pfam" id="PF02771">
    <property type="entry name" value="Acyl-CoA_dh_N"/>
    <property type="match status" value="1"/>
</dbReference>
<dbReference type="RefSeq" id="WP_371838185.1">
    <property type="nucleotide sequence ID" value="NZ_JBGMEK010000010.1"/>
</dbReference>
<comment type="cofactor">
    <cofactor evidence="1 5">
        <name>FAD</name>
        <dbReference type="ChEBI" id="CHEBI:57692"/>
    </cofactor>
</comment>
<dbReference type="InterPro" id="IPR036250">
    <property type="entry name" value="AcylCo_DH-like_C"/>
</dbReference>
<feature type="domain" description="Acyl-CoA oxidase/dehydrogenase middle" evidence="7">
    <location>
        <begin position="162"/>
        <end position="269"/>
    </location>
</feature>
<dbReference type="InterPro" id="IPR009075">
    <property type="entry name" value="AcylCo_DH/oxidase_C"/>
</dbReference>
<dbReference type="PANTHER" id="PTHR42803:SF3">
    <property type="entry name" value="ACYL-COA DEHYDROGENASE-RELATED"/>
    <property type="match status" value="1"/>
</dbReference>
<dbReference type="Pfam" id="PF00441">
    <property type="entry name" value="Acyl-CoA_dh_1"/>
    <property type="match status" value="1"/>
</dbReference>
<comment type="similarity">
    <text evidence="2 5">Belongs to the acyl-CoA dehydrogenase family.</text>
</comment>
<feature type="domain" description="Acetyl-CoA dehydrogenase-like C-terminal" evidence="9">
    <location>
        <begin position="470"/>
        <end position="595"/>
    </location>
</feature>
<name>A0ABV4NY17_9GAMM</name>
<dbReference type="InterPro" id="IPR046373">
    <property type="entry name" value="Acyl-CoA_Oxase/DH_mid-dom_sf"/>
</dbReference>
<evidence type="ECO:0000259" key="6">
    <source>
        <dbReference type="Pfam" id="PF00441"/>
    </source>
</evidence>
<reference evidence="10 11" key="1">
    <citation type="submission" date="2024-08" db="EMBL/GenBank/DDBJ databases">
        <authorList>
            <person name="Ishaq N."/>
        </authorList>
    </citation>
    <scope>NUCLEOTIDE SEQUENCE [LARGE SCALE GENOMIC DNA]</scope>
    <source>
        <strain evidence="10 11">DSM 18651</strain>
    </source>
</reference>
<dbReference type="Gene3D" id="1.10.540.10">
    <property type="entry name" value="Acyl-CoA dehydrogenase/oxidase, N-terminal domain"/>
    <property type="match status" value="1"/>
</dbReference>
<dbReference type="Pfam" id="PF02770">
    <property type="entry name" value="Acyl-CoA_dh_M"/>
    <property type="match status" value="1"/>
</dbReference>
<evidence type="ECO:0000313" key="11">
    <source>
        <dbReference type="Proteomes" id="UP001569428"/>
    </source>
</evidence>
<sequence length="600" mass="66869">MAHPLLNERDTEFLLYEFLDTEALLQRSRYSEHSREIFDATLKTARTIAEKYFANHNAKGDSNEPSFDGEKVHLIEETKQSWDTFAEAGFLAAHCDFDEGGMQLPEIIMRTSLAYISAANIASASYPFLTIGAANLIRSFANDSLKAQFLPQMIDGRFAGTMALTEPDQGSALADIRTSAEPAEDGSYRIRGQKMFISGGDQSLTENIVHLVLAKIKGAPAGVKGISLFLVPKFLLDENGQVSERNDVKLAGLLHKMGYRNTTSTVLSFGEREGAVGYLIGEPHQGLKYMFQMMNEARISVGAGASVLGYQGYIYSLNYAKERPQGRLPSNRDPGSKQIPIIQHADVRRMLLMQKAYSEGGLGLSIYATSLYEDQHTAPTEEQRQNAATLLDLLTPVVKSWPSKYCLKANELAIQVLGGAGYIREFPLEQLYRDNRLNAIHEGTEGIHALDLLARKVPAQNLAAYQMMQAEIRDTIMRARDKESLQSMANALEESLGKLDETGMALFGQLQENVDRGLSNATLYLDVFGCVLVAWIWLRQAIVAEKALENNPGEEDKHFYCGKIHTARFYFEWELPNIQQSITLLKSGNSIPFDMQESWF</sequence>
<dbReference type="Gene3D" id="2.40.110.10">
    <property type="entry name" value="Butyryl-CoA Dehydrogenase, subunit A, domain 2"/>
    <property type="match status" value="1"/>
</dbReference>
<evidence type="ECO:0000259" key="9">
    <source>
        <dbReference type="Pfam" id="PF12806"/>
    </source>
</evidence>
<evidence type="ECO:0000313" key="10">
    <source>
        <dbReference type="EMBL" id="MFA0810613.1"/>
    </source>
</evidence>
<dbReference type="GO" id="GO:0016491">
    <property type="term" value="F:oxidoreductase activity"/>
    <property type="evidence" value="ECO:0007669"/>
    <property type="project" value="UniProtKB-KW"/>
</dbReference>
<comment type="caution">
    <text evidence="10">The sequence shown here is derived from an EMBL/GenBank/DDBJ whole genome shotgun (WGS) entry which is preliminary data.</text>
</comment>
<dbReference type="EC" id="1.3.8.-" evidence="10"/>
<protein>
    <submittedName>
        <fullName evidence="10">Acyl-CoA dehydrogenase</fullName>
        <ecNumber evidence="10">1.3.8.-</ecNumber>
    </submittedName>
</protein>
<dbReference type="Gene3D" id="1.20.140.10">
    <property type="entry name" value="Butyryl-CoA Dehydrogenase, subunit A, domain 3"/>
    <property type="match status" value="1"/>
</dbReference>
<evidence type="ECO:0000259" key="7">
    <source>
        <dbReference type="Pfam" id="PF02770"/>
    </source>
</evidence>
<evidence type="ECO:0000256" key="1">
    <source>
        <dbReference type="ARBA" id="ARBA00001974"/>
    </source>
</evidence>
<evidence type="ECO:0000259" key="8">
    <source>
        <dbReference type="Pfam" id="PF02771"/>
    </source>
</evidence>
<evidence type="ECO:0000256" key="4">
    <source>
        <dbReference type="ARBA" id="ARBA00022827"/>
    </source>
</evidence>
<evidence type="ECO:0000256" key="2">
    <source>
        <dbReference type="ARBA" id="ARBA00009347"/>
    </source>
</evidence>
<keyword evidence="4 5" id="KW-0274">FAD</keyword>
<keyword evidence="3 5" id="KW-0285">Flavoprotein</keyword>
<keyword evidence="11" id="KW-1185">Reference proteome</keyword>
<dbReference type="SUPFAM" id="SSF56645">
    <property type="entry name" value="Acyl-CoA dehydrogenase NM domain-like"/>
    <property type="match status" value="1"/>
</dbReference>
<dbReference type="InterPro" id="IPR009100">
    <property type="entry name" value="AcylCoA_DH/oxidase_NM_dom_sf"/>
</dbReference>
<organism evidence="10 11">
    <name type="scientific">Microbulbifer epialgicus</name>
    <dbReference type="NCBI Taxonomy" id="393907"/>
    <lineage>
        <taxon>Bacteria</taxon>
        <taxon>Pseudomonadati</taxon>
        <taxon>Pseudomonadota</taxon>
        <taxon>Gammaproteobacteria</taxon>
        <taxon>Cellvibrionales</taxon>
        <taxon>Microbulbiferaceae</taxon>
        <taxon>Microbulbifer</taxon>
    </lineage>
</organism>
<feature type="domain" description="Acyl-CoA dehydrogenase/oxidase N-terminal" evidence="8">
    <location>
        <begin position="41"/>
        <end position="156"/>
    </location>
</feature>
<dbReference type="Proteomes" id="UP001569428">
    <property type="component" value="Unassembled WGS sequence"/>
</dbReference>
<evidence type="ECO:0000256" key="3">
    <source>
        <dbReference type="ARBA" id="ARBA00022630"/>
    </source>
</evidence>
<proteinExistence type="inferred from homology"/>
<accession>A0ABV4NY17</accession>
<dbReference type="InterPro" id="IPR037069">
    <property type="entry name" value="AcylCoA_DH/ox_N_sf"/>
</dbReference>
<keyword evidence="5 10" id="KW-0560">Oxidoreductase</keyword>
<dbReference type="InterPro" id="IPR025878">
    <property type="entry name" value="Acyl-CoA_dh-like_C_dom"/>
</dbReference>